<dbReference type="SMART" id="SM00367">
    <property type="entry name" value="LRR_CC"/>
    <property type="match status" value="7"/>
</dbReference>
<dbReference type="GO" id="GO:0019005">
    <property type="term" value="C:SCF ubiquitin ligase complex"/>
    <property type="evidence" value="ECO:0007669"/>
    <property type="project" value="TreeGrafter"/>
</dbReference>
<dbReference type="SUPFAM" id="SSF52047">
    <property type="entry name" value="RNI-like"/>
    <property type="match status" value="1"/>
</dbReference>
<dbReference type="InterPro" id="IPR032675">
    <property type="entry name" value="LRR_dom_sf"/>
</dbReference>
<dbReference type="CDD" id="cd22159">
    <property type="entry name" value="F-box_AtTIR1-like"/>
    <property type="match status" value="1"/>
</dbReference>
<evidence type="ECO:0000259" key="2">
    <source>
        <dbReference type="SMART" id="SM00256"/>
    </source>
</evidence>
<dbReference type="InterPro" id="IPR057207">
    <property type="entry name" value="FBXL15_LRR"/>
</dbReference>
<dbReference type="OrthoDB" id="423607at2759"/>
<organism evidence="3 4">
    <name type="scientific">Apostasia shenzhenica</name>
    <dbReference type="NCBI Taxonomy" id="1088818"/>
    <lineage>
        <taxon>Eukaryota</taxon>
        <taxon>Viridiplantae</taxon>
        <taxon>Streptophyta</taxon>
        <taxon>Embryophyta</taxon>
        <taxon>Tracheophyta</taxon>
        <taxon>Spermatophyta</taxon>
        <taxon>Magnoliopsida</taxon>
        <taxon>Liliopsida</taxon>
        <taxon>Asparagales</taxon>
        <taxon>Orchidaceae</taxon>
        <taxon>Apostasioideae</taxon>
        <taxon>Apostasia</taxon>
    </lineage>
</organism>
<feature type="compositionally biased region" description="Low complexity" evidence="1">
    <location>
        <begin position="9"/>
        <end position="23"/>
    </location>
</feature>
<dbReference type="GO" id="GO:0031146">
    <property type="term" value="P:SCF-dependent proteasomal ubiquitin-dependent protein catabolic process"/>
    <property type="evidence" value="ECO:0007669"/>
    <property type="project" value="TreeGrafter"/>
</dbReference>
<dbReference type="Pfam" id="PF24758">
    <property type="entry name" value="LRR_At5g56370"/>
    <property type="match status" value="1"/>
</dbReference>
<reference evidence="3 4" key="1">
    <citation type="journal article" date="2017" name="Nature">
        <title>The Apostasia genome and the evolution of orchids.</title>
        <authorList>
            <person name="Zhang G.Q."/>
            <person name="Liu K.W."/>
            <person name="Li Z."/>
            <person name="Lohaus R."/>
            <person name="Hsiao Y.Y."/>
            <person name="Niu S.C."/>
            <person name="Wang J.Y."/>
            <person name="Lin Y.C."/>
            <person name="Xu Q."/>
            <person name="Chen L.J."/>
            <person name="Yoshida K."/>
            <person name="Fujiwara S."/>
            <person name="Wang Z.W."/>
            <person name="Zhang Y.Q."/>
            <person name="Mitsuda N."/>
            <person name="Wang M."/>
            <person name="Liu G.H."/>
            <person name="Pecoraro L."/>
            <person name="Huang H.X."/>
            <person name="Xiao X.J."/>
            <person name="Lin M."/>
            <person name="Wu X.Y."/>
            <person name="Wu W.L."/>
            <person name="Chen Y.Y."/>
            <person name="Chang S.B."/>
            <person name="Sakamoto S."/>
            <person name="Ohme-Takagi M."/>
            <person name="Yagi M."/>
            <person name="Zeng S.J."/>
            <person name="Shen C.Y."/>
            <person name="Yeh C.M."/>
            <person name="Luo Y.B."/>
            <person name="Tsai W.C."/>
            <person name="Van de Peer Y."/>
            <person name="Liu Z.J."/>
        </authorList>
    </citation>
    <scope>NUCLEOTIDE SEQUENCE [LARGE SCALE GENOMIC DNA]</scope>
    <source>
        <strain evidence="4">cv. Shenzhen</strain>
        <tissue evidence="3">Stem</tissue>
    </source>
</reference>
<dbReference type="EMBL" id="KZ451984">
    <property type="protein sequence ID" value="PKA54099.1"/>
    <property type="molecule type" value="Genomic_DNA"/>
</dbReference>
<dbReference type="Gene3D" id="3.80.10.10">
    <property type="entry name" value="Ribonuclease Inhibitor"/>
    <property type="match status" value="1"/>
</dbReference>
<sequence length="522" mass="57086">MGQTFSTTSRSPSVASPCSRSSATGSMVMEDAKVERPWMISRDHSADLPDDVLALIFQCLGSGDRKRCSLVCRRWLVIEGESRRRLSLDARAALLGSAAALFARFDAVSKLALKCDRRADSIGDEALELIARRCPNLTRLKLRACREITEAGMAVLGKHCPSLRKLSFGSCAFGSRGVEAVLRGCPLLEELSIKRLRGLNEVDDVIDFGSLVASASLRSICLKELYNGQCFGPLIAASRNLRTLKLFRCAGDWDRVLEEVAERVPGIVEIHLEKLQVSDRGLFALSYCTDLQVLHLVKTPECTDDGLISVADKCRLLRKIHIDGWKTNRIGDEGLMAVARRCPNLQELVLIGVNPTSLSLGLIASNCRNLERLALCGSDTFGDDEISCIAAKCLALKKLCIKGCPVSDQGMGALAEGCPNLVKVKVKKCRAVTPHVAAWLRAARGSLAVNLDLVNQIDLREANLSEIGVMDIGEEELPPLIDPTTIVDIPPSSSNSRIGNWKRMRFIAGRNFFASFRRSKHT</sequence>
<evidence type="ECO:0000256" key="1">
    <source>
        <dbReference type="SAM" id="MobiDB-lite"/>
    </source>
</evidence>
<accession>A0A2I0AEW7</accession>
<dbReference type="PANTHER" id="PTHR13318:SF92">
    <property type="entry name" value="F-BOX_LRR-REPEAT PROTEIN 8-RELATED"/>
    <property type="match status" value="1"/>
</dbReference>
<dbReference type="STRING" id="1088818.A0A2I0AEW7"/>
<protein>
    <submittedName>
        <fullName evidence="3">F-box protein</fullName>
    </submittedName>
</protein>
<dbReference type="FunFam" id="3.80.10.10:FF:000449">
    <property type="entry name" value="F-box protein SKIP2"/>
    <property type="match status" value="1"/>
</dbReference>
<keyword evidence="4" id="KW-1185">Reference proteome</keyword>
<evidence type="ECO:0000313" key="3">
    <source>
        <dbReference type="EMBL" id="PKA54099.1"/>
    </source>
</evidence>
<evidence type="ECO:0000313" key="4">
    <source>
        <dbReference type="Proteomes" id="UP000236161"/>
    </source>
</evidence>
<dbReference type="AlphaFoldDB" id="A0A2I0AEW7"/>
<dbReference type="Pfam" id="PF25372">
    <property type="entry name" value="DUF7885"/>
    <property type="match status" value="1"/>
</dbReference>
<dbReference type="SUPFAM" id="SSF81383">
    <property type="entry name" value="F-box domain"/>
    <property type="match status" value="1"/>
</dbReference>
<dbReference type="InterPro" id="IPR055411">
    <property type="entry name" value="LRR_FXL15/At3g58940/PEG3-like"/>
</dbReference>
<dbReference type="InterPro" id="IPR006553">
    <property type="entry name" value="Leu-rich_rpt_Cys-con_subtyp"/>
</dbReference>
<feature type="region of interest" description="Disordered" evidence="1">
    <location>
        <begin position="1"/>
        <end position="26"/>
    </location>
</feature>
<dbReference type="Proteomes" id="UP000236161">
    <property type="component" value="Unassembled WGS sequence"/>
</dbReference>
<dbReference type="InterPro" id="IPR036047">
    <property type="entry name" value="F-box-like_dom_sf"/>
</dbReference>
<dbReference type="SMART" id="SM00256">
    <property type="entry name" value="FBOX"/>
    <property type="match status" value="1"/>
</dbReference>
<feature type="domain" description="F-box" evidence="2">
    <location>
        <begin position="48"/>
        <end position="88"/>
    </location>
</feature>
<dbReference type="InterPro" id="IPR001810">
    <property type="entry name" value="F-box_dom"/>
</dbReference>
<gene>
    <name evidence="3" type="ORF">AXF42_Ash018109</name>
</gene>
<name>A0A2I0AEW7_9ASPA</name>
<dbReference type="Pfam" id="PF12937">
    <property type="entry name" value="F-box-like"/>
    <property type="match status" value="1"/>
</dbReference>
<proteinExistence type="predicted"/>
<dbReference type="PANTHER" id="PTHR13318">
    <property type="entry name" value="PARTNER OF PAIRED, ISOFORM B-RELATED"/>
    <property type="match status" value="1"/>
</dbReference>
<dbReference type="FunFam" id="1.20.1280.50:FF:000023">
    <property type="entry name" value="F-box/LRR-repeat protein 4"/>
    <property type="match status" value="1"/>
</dbReference>
<dbReference type="Gene3D" id="1.20.1280.50">
    <property type="match status" value="1"/>
</dbReference>